<keyword evidence="2" id="KW-0808">Transferase</keyword>
<reference evidence="6 7" key="1">
    <citation type="submission" date="2019-07" db="EMBL/GenBank/DDBJ databases">
        <title>Reinekea sp. strain SSH23 genome sequencing and assembly.</title>
        <authorList>
            <person name="Kim I."/>
        </authorList>
    </citation>
    <scope>NUCLEOTIDE SEQUENCE [LARGE SCALE GENOMIC DNA]</scope>
    <source>
        <strain evidence="6 7">SSH23</strain>
    </source>
</reference>
<dbReference type="Pfam" id="PF03942">
    <property type="entry name" value="DTW"/>
    <property type="match status" value="1"/>
</dbReference>
<proteinExistence type="predicted"/>
<evidence type="ECO:0000313" key="7">
    <source>
        <dbReference type="Proteomes" id="UP000321764"/>
    </source>
</evidence>
<dbReference type="PANTHER" id="PTHR21392">
    <property type="entry name" value="TRNA-URIDINE AMINOCARBOXYPROPYLTRANSFERASE 2"/>
    <property type="match status" value="1"/>
</dbReference>
<evidence type="ECO:0000256" key="4">
    <source>
        <dbReference type="ARBA" id="ARBA00022694"/>
    </source>
</evidence>
<dbReference type="OrthoDB" id="370626at2"/>
<accession>A0A5C8Z5J9</accession>
<keyword evidence="7" id="KW-1185">Reference proteome</keyword>
<dbReference type="RefSeq" id="WP_147712732.1">
    <property type="nucleotide sequence ID" value="NZ_VKAD01000001.1"/>
</dbReference>
<evidence type="ECO:0000256" key="3">
    <source>
        <dbReference type="ARBA" id="ARBA00022691"/>
    </source>
</evidence>
<comment type="caution">
    <text evidence="6">The sequence shown here is derived from an EMBL/GenBank/DDBJ whole genome shotgun (WGS) entry which is preliminary data.</text>
</comment>
<feature type="domain" description="DTW" evidence="5">
    <location>
        <begin position="27"/>
        <end position="221"/>
    </location>
</feature>
<dbReference type="PANTHER" id="PTHR21392:SF1">
    <property type="entry name" value="TRNA-URIDINE AMINOCARBOXYPROPYLTRANSFERASE"/>
    <property type="match status" value="1"/>
</dbReference>
<organism evidence="6 7">
    <name type="scientific">Reinekea thalattae</name>
    <dbReference type="NCBI Taxonomy" id="2593301"/>
    <lineage>
        <taxon>Bacteria</taxon>
        <taxon>Pseudomonadati</taxon>
        <taxon>Pseudomonadota</taxon>
        <taxon>Gammaproteobacteria</taxon>
        <taxon>Oceanospirillales</taxon>
        <taxon>Saccharospirillaceae</taxon>
        <taxon>Reinekea</taxon>
    </lineage>
</organism>
<dbReference type="EMBL" id="VKAD01000001">
    <property type="protein sequence ID" value="TXR53395.1"/>
    <property type="molecule type" value="Genomic_DNA"/>
</dbReference>
<evidence type="ECO:0000259" key="5">
    <source>
        <dbReference type="SMART" id="SM01144"/>
    </source>
</evidence>
<dbReference type="EC" id="2.5.1.25" evidence="1"/>
<evidence type="ECO:0000256" key="2">
    <source>
        <dbReference type="ARBA" id="ARBA00022679"/>
    </source>
</evidence>
<sequence>MKKHAVHHLYDQRISRSTRPFNARGKLVQRCSFCRISQAHCICSLRQELSSDAGFLLLYYDDEVLKPSNTGKLIADLIANTFAFIWQRTEVDEALLSIINDSAWYPIVVFPKAYSEPERLLPEGQLSIPKGKKPLFVLLDGTWREAKKMFRKSPYLDAFPVLSIEPEALSAFQIRQASQQHQLATAEVAAAALARVAEQKNANRLHAWFELFNYRYQQGKTAPNRGNPNAEAEFCQSLQE</sequence>
<name>A0A5C8Z5J9_9GAMM</name>
<dbReference type="GO" id="GO:0016432">
    <property type="term" value="F:tRNA-uridine aminocarboxypropyltransferase activity"/>
    <property type="evidence" value="ECO:0007669"/>
    <property type="project" value="UniProtKB-EC"/>
</dbReference>
<dbReference type="GO" id="GO:0008033">
    <property type="term" value="P:tRNA processing"/>
    <property type="evidence" value="ECO:0007669"/>
    <property type="project" value="UniProtKB-KW"/>
</dbReference>
<gene>
    <name evidence="6" type="ORF">FME95_02150</name>
</gene>
<dbReference type="Proteomes" id="UP000321764">
    <property type="component" value="Unassembled WGS sequence"/>
</dbReference>
<dbReference type="SMART" id="SM01144">
    <property type="entry name" value="DTW"/>
    <property type="match status" value="1"/>
</dbReference>
<evidence type="ECO:0000313" key="6">
    <source>
        <dbReference type="EMBL" id="TXR53395.1"/>
    </source>
</evidence>
<dbReference type="InterPro" id="IPR039262">
    <property type="entry name" value="DTWD2/TAPT"/>
</dbReference>
<dbReference type="InterPro" id="IPR005636">
    <property type="entry name" value="DTW"/>
</dbReference>
<protein>
    <recommendedName>
        <fullName evidence="1">tRNA-uridine aminocarboxypropyltransferase</fullName>
        <ecNumber evidence="1">2.5.1.25</ecNumber>
    </recommendedName>
</protein>
<keyword evidence="3" id="KW-0949">S-adenosyl-L-methionine</keyword>
<evidence type="ECO:0000256" key="1">
    <source>
        <dbReference type="ARBA" id="ARBA00012386"/>
    </source>
</evidence>
<dbReference type="AlphaFoldDB" id="A0A5C8Z5J9"/>
<keyword evidence="4" id="KW-0819">tRNA processing</keyword>